<reference evidence="1 2" key="1">
    <citation type="journal article" date="2014" name="Front. Microbiol.">
        <title>Population and genomic analysis of the genus Halorubrum.</title>
        <authorList>
            <person name="Fullmer M.S."/>
            <person name="Soucy S.M."/>
            <person name="Swithers K.S."/>
            <person name="Makkay A.M."/>
            <person name="Wheeler R."/>
            <person name="Ventosa A."/>
            <person name="Gogarten J.P."/>
            <person name="Papke R.T."/>
        </authorList>
    </citation>
    <scope>NUCLEOTIDE SEQUENCE [LARGE SCALE GENOMIC DNA]</scope>
    <source>
        <strain evidence="1 2">LD3</strain>
    </source>
</reference>
<sequence>MSNNLMDKMALDDQAMRPIIENSDIIGGVYYMNYDECVIVSNDKWKDEAGGVPRHSYLLATATDWDNPEEFEEEDAYAILLRATGPEKLPAEDDLMKVREEAMRRKITNDTAVDSSQVPGTSEEIMDVFTKNEIQFSYSRT</sequence>
<dbReference type="Proteomes" id="UP000216409">
    <property type="component" value="Unassembled WGS sequence"/>
</dbReference>
<evidence type="ECO:0000313" key="1">
    <source>
        <dbReference type="EMBL" id="OYR60767.1"/>
    </source>
</evidence>
<evidence type="ECO:0000313" key="2">
    <source>
        <dbReference type="Proteomes" id="UP000216409"/>
    </source>
</evidence>
<organism evidence="1 2">
    <name type="scientific">Halorubrum ezzemoulense</name>
    <name type="common">Halorubrum chaoviator</name>
    <dbReference type="NCBI Taxonomy" id="337243"/>
    <lineage>
        <taxon>Archaea</taxon>
        <taxon>Methanobacteriati</taxon>
        <taxon>Methanobacteriota</taxon>
        <taxon>Stenosarchaea group</taxon>
        <taxon>Halobacteria</taxon>
        <taxon>Halobacteriales</taxon>
        <taxon>Haloferacaceae</taxon>
        <taxon>Halorubrum</taxon>
    </lineage>
</organism>
<name>A0A256IXE0_HALEZ</name>
<protein>
    <submittedName>
        <fullName evidence="1">Uncharacterized protein</fullName>
    </submittedName>
</protein>
<comment type="caution">
    <text evidence="1">The sequence shown here is derived from an EMBL/GenBank/DDBJ whole genome shotgun (WGS) entry which is preliminary data.</text>
</comment>
<dbReference type="EMBL" id="NHOW01000102">
    <property type="protein sequence ID" value="OYR60767.1"/>
    <property type="molecule type" value="Genomic_DNA"/>
</dbReference>
<dbReference type="RefSeq" id="WP_094580033.1">
    <property type="nucleotide sequence ID" value="NZ_NHOW01000102.1"/>
</dbReference>
<proteinExistence type="predicted"/>
<dbReference type="AlphaFoldDB" id="A0A256IXE0"/>
<gene>
    <name evidence="1" type="ORF">DJ83_09105</name>
</gene>
<accession>A0A256IXE0</accession>